<dbReference type="SUPFAM" id="SSF50156">
    <property type="entry name" value="PDZ domain-like"/>
    <property type="match status" value="2"/>
</dbReference>
<proteinExistence type="inferred from homology"/>
<dbReference type="PANTHER" id="PTHR22939:SF129">
    <property type="entry name" value="SERINE PROTEASE HTRA2, MITOCHONDRIAL"/>
    <property type="match status" value="1"/>
</dbReference>
<feature type="chain" id="PRO_5004163210" evidence="2">
    <location>
        <begin position="20"/>
        <end position="280"/>
    </location>
</feature>
<evidence type="ECO:0000259" key="3">
    <source>
        <dbReference type="PROSITE" id="PS50106"/>
    </source>
</evidence>
<sequence precursor="true">MKLSLGILLASLAASSAFGQVALPRSRNAQALIITKGGSYLGIGGLDITSERAKALNLKEERGVEVSSVAEDGPAAKAGIKAGDVVLEFDGQPVQGTTQFQRMVRETPVGRQVKITVWRGGALQTVTATVGENKGNMISSDDGNWNFSMPTMPPMPPMADMNMPRMQIFSQNPMLGIEGESLGQQEQLAEFFGVQDGVLVRLVKKGSPAEKAGLKAGDVITKIDDSKVASTAEITRTLRTLKSKKSFTLTITRNKKEMPLTVTMDTTGAAPRAALEIVNC</sequence>
<dbReference type="Gene3D" id="2.30.42.10">
    <property type="match status" value="2"/>
</dbReference>
<feature type="signal peptide" evidence="2">
    <location>
        <begin position="1"/>
        <end position="19"/>
    </location>
</feature>
<evidence type="ECO:0000313" key="4">
    <source>
        <dbReference type="EMBL" id="ABJ86670.1"/>
    </source>
</evidence>
<dbReference type="InParanoid" id="Q01UK0"/>
<dbReference type="EMBL" id="CP000473">
    <property type="protein sequence ID" value="ABJ86670.1"/>
    <property type="molecule type" value="Genomic_DNA"/>
</dbReference>
<reference evidence="4" key="1">
    <citation type="submission" date="2006-10" db="EMBL/GenBank/DDBJ databases">
        <title>Complete sequence of Solibacter usitatus Ellin6076.</title>
        <authorList>
            <consortium name="US DOE Joint Genome Institute"/>
            <person name="Copeland A."/>
            <person name="Lucas S."/>
            <person name="Lapidus A."/>
            <person name="Barry K."/>
            <person name="Detter J.C."/>
            <person name="Glavina del Rio T."/>
            <person name="Hammon N."/>
            <person name="Israni S."/>
            <person name="Dalin E."/>
            <person name="Tice H."/>
            <person name="Pitluck S."/>
            <person name="Thompson L.S."/>
            <person name="Brettin T."/>
            <person name="Bruce D."/>
            <person name="Han C."/>
            <person name="Tapia R."/>
            <person name="Gilna P."/>
            <person name="Schmutz J."/>
            <person name="Larimer F."/>
            <person name="Land M."/>
            <person name="Hauser L."/>
            <person name="Kyrpides N."/>
            <person name="Mikhailova N."/>
            <person name="Janssen P.H."/>
            <person name="Kuske C.R."/>
            <person name="Richardson P."/>
        </authorList>
    </citation>
    <scope>NUCLEOTIDE SEQUENCE</scope>
    <source>
        <strain evidence="4">Ellin6076</strain>
    </source>
</reference>
<dbReference type="HOGENOM" id="CLU_993580_0_0_0"/>
<evidence type="ECO:0000256" key="1">
    <source>
        <dbReference type="ARBA" id="ARBA00010541"/>
    </source>
</evidence>
<dbReference type="AlphaFoldDB" id="Q01UK0"/>
<comment type="similarity">
    <text evidence="1">Belongs to the peptidase S1C family.</text>
</comment>
<dbReference type="OrthoDB" id="109450at2"/>
<feature type="domain" description="PDZ" evidence="3">
    <location>
        <begin position="163"/>
        <end position="255"/>
    </location>
</feature>
<dbReference type="eggNOG" id="COG0265">
    <property type="taxonomic scope" value="Bacteria"/>
</dbReference>
<feature type="domain" description="PDZ" evidence="3">
    <location>
        <begin position="20"/>
        <end position="121"/>
    </location>
</feature>
<evidence type="ECO:0000256" key="2">
    <source>
        <dbReference type="SAM" id="SignalP"/>
    </source>
</evidence>
<gene>
    <name evidence="4" type="ordered locus">Acid_5723</name>
</gene>
<dbReference type="STRING" id="234267.Acid_5723"/>
<protein>
    <submittedName>
        <fullName evidence="4">PDZ/DHR/GLGF domain protein</fullName>
    </submittedName>
</protein>
<dbReference type="Pfam" id="PF13180">
    <property type="entry name" value="PDZ_2"/>
    <property type="match status" value="2"/>
</dbReference>
<accession>Q01UK0</accession>
<keyword evidence="2" id="KW-0732">Signal</keyword>
<dbReference type="SMART" id="SM00228">
    <property type="entry name" value="PDZ"/>
    <property type="match status" value="2"/>
</dbReference>
<dbReference type="InterPro" id="IPR036034">
    <property type="entry name" value="PDZ_sf"/>
</dbReference>
<organism evidence="4">
    <name type="scientific">Solibacter usitatus (strain Ellin6076)</name>
    <dbReference type="NCBI Taxonomy" id="234267"/>
    <lineage>
        <taxon>Bacteria</taxon>
        <taxon>Pseudomonadati</taxon>
        <taxon>Acidobacteriota</taxon>
        <taxon>Terriglobia</taxon>
        <taxon>Bryobacterales</taxon>
        <taxon>Solibacteraceae</taxon>
        <taxon>Candidatus Solibacter</taxon>
    </lineage>
</organism>
<dbReference type="PANTHER" id="PTHR22939">
    <property type="entry name" value="SERINE PROTEASE FAMILY S1C HTRA-RELATED"/>
    <property type="match status" value="1"/>
</dbReference>
<dbReference type="InterPro" id="IPR001478">
    <property type="entry name" value="PDZ"/>
</dbReference>
<dbReference type="KEGG" id="sus:Acid_5723"/>
<name>Q01UK0_SOLUE</name>
<dbReference type="PROSITE" id="PS50106">
    <property type="entry name" value="PDZ"/>
    <property type="match status" value="2"/>
</dbReference>
<dbReference type="CDD" id="cd06779">
    <property type="entry name" value="cpPDZ_Deg_HtrA-like"/>
    <property type="match status" value="1"/>
</dbReference>